<evidence type="ECO:0000313" key="1">
    <source>
        <dbReference type="EMBL" id="XBY65399.1"/>
    </source>
</evidence>
<dbReference type="RefSeq" id="WP_350447895.1">
    <property type="nucleotide sequence ID" value="NZ_CP146285.1"/>
</dbReference>
<protein>
    <submittedName>
        <fullName evidence="1">Uncharacterized protein</fullName>
    </submittedName>
</protein>
<proteinExistence type="predicted"/>
<dbReference type="AlphaFoldDB" id="A0AAU7Y544"/>
<dbReference type="EMBL" id="CP158373">
    <property type="protein sequence ID" value="XBY65399.1"/>
    <property type="molecule type" value="Genomic_DNA"/>
</dbReference>
<accession>A0AAU7Y544</accession>
<organism evidence="1">
    <name type="scientific">Pseudomonas solani</name>
    <dbReference type="NCBI Taxonomy" id="2731552"/>
    <lineage>
        <taxon>Bacteria</taxon>
        <taxon>Pseudomonadati</taxon>
        <taxon>Pseudomonadota</taxon>
        <taxon>Gammaproteobacteria</taxon>
        <taxon>Pseudomonadales</taxon>
        <taxon>Pseudomonadaceae</taxon>
        <taxon>Pseudomonas</taxon>
    </lineage>
</organism>
<reference evidence="1" key="1">
    <citation type="submission" date="2023-08" db="EMBL/GenBank/DDBJ databases">
        <title>Increased levels of nutrients transform a symbiont into a lethal pathobiont.</title>
        <authorList>
            <person name="Lachnit T."/>
            <person name="Ulrich L."/>
            <person name="Willmer F.M."/>
            <person name="Hasenbein T."/>
            <person name="Steiner L.X."/>
            <person name="Wolters M."/>
            <person name="Herbst E.M."/>
            <person name="Deines P."/>
        </authorList>
    </citation>
    <scope>NUCLEOTIDE SEQUENCE</scope>
    <source>
        <strain evidence="1">T3</strain>
    </source>
</reference>
<gene>
    <name evidence="1" type="ORF">ABS648_06420</name>
</gene>
<name>A0AAU7Y544_9PSED</name>
<sequence>MNSASLIDYKEQRIQQLVDHLDTRLHTTQVMAELLLDFAALRDGADYSYLSRYREGALMDAMVHLSRSNYEDFCRLVELAKLPADQPIP</sequence>